<feature type="chain" id="PRO_5046720775" evidence="1">
    <location>
        <begin position="19"/>
        <end position="259"/>
    </location>
</feature>
<dbReference type="Proteomes" id="UP000185728">
    <property type="component" value="Unassembled WGS sequence"/>
</dbReference>
<dbReference type="SUPFAM" id="SSF53474">
    <property type="entry name" value="alpha/beta-Hydrolases"/>
    <property type="match status" value="1"/>
</dbReference>
<keyword evidence="1" id="KW-0732">Signal</keyword>
<evidence type="ECO:0000259" key="2">
    <source>
        <dbReference type="Pfam" id="PF00561"/>
    </source>
</evidence>
<dbReference type="InterPro" id="IPR000073">
    <property type="entry name" value="AB_hydrolase_1"/>
</dbReference>
<dbReference type="Pfam" id="PF00561">
    <property type="entry name" value="Abhydrolase_1"/>
    <property type="match status" value="1"/>
</dbReference>
<evidence type="ECO:0000313" key="3">
    <source>
        <dbReference type="EMBL" id="SIS65062.1"/>
    </source>
</evidence>
<comment type="caution">
    <text evidence="3">The sequence shown here is derived from an EMBL/GenBank/DDBJ whole genome shotgun (WGS) entry which is preliminary data.</text>
</comment>
<dbReference type="EMBL" id="FTOB01000003">
    <property type="protein sequence ID" value="SIS65062.1"/>
    <property type="molecule type" value="Genomic_DNA"/>
</dbReference>
<dbReference type="PANTHER" id="PTHR43689:SF8">
    <property type="entry name" value="ALPHA_BETA-HYDROLASES SUPERFAMILY PROTEIN"/>
    <property type="match status" value="1"/>
</dbReference>
<reference evidence="3 4" key="1">
    <citation type="submission" date="2017-01" db="EMBL/GenBank/DDBJ databases">
        <authorList>
            <person name="Varghese N."/>
            <person name="Submissions S."/>
        </authorList>
    </citation>
    <scope>NUCLEOTIDE SEQUENCE [LARGE SCALE GENOMIC DNA]</scope>
    <source>
        <strain evidence="3 4">DSM 2061</strain>
    </source>
</reference>
<feature type="signal peptide" evidence="1">
    <location>
        <begin position="1"/>
        <end position="18"/>
    </location>
</feature>
<feature type="domain" description="AB hydrolase-1" evidence="2">
    <location>
        <begin position="41"/>
        <end position="142"/>
    </location>
</feature>
<dbReference type="PANTHER" id="PTHR43689">
    <property type="entry name" value="HYDROLASE"/>
    <property type="match status" value="1"/>
</dbReference>
<accession>A0ABY1KQP2</accession>
<keyword evidence="4" id="KW-1185">Reference proteome</keyword>
<evidence type="ECO:0000256" key="1">
    <source>
        <dbReference type="SAM" id="SignalP"/>
    </source>
</evidence>
<name>A0ABY1KQP2_9FLAO</name>
<protein>
    <submittedName>
        <fullName evidence="3">Pimeloyl-ACP methyl ester carboxylesterase</fullName>
    </submittedName>
</protein>
<dbReference type="Gene3D" id="3.40.50.1820">
    <property type="entry name" value="alpha/beta hydrolase"/>
    <property type="match status" value="1"/>
</dbReference>
<proteinExistence type="predicted"/>
<evidence type="ECO:0000313" key="4">
    <source>
        <dbReference type="Proteomes" id="UP000185728"/>
    </source>
</evidence>
<sequence>MRLLLPFVFLLSMATARCQTKFFTSFDDTKIAYTDEGEGKVVLLIHGFINTKESWQETKLKKQLLQEGFRVVALDLRGNGESDKPQVKEAYDFDAEVMDVMFLMQHLRQKKYMAIGYSRGSIVLAKLLLRDKRVKKAVLGGMGIDFTDYMWPRKIKFMKAFAGRVTEETKEAVAYAKSVGADFRSLYLQQRYQPYTRKSHLAYVKAKVLVIAGDEDVDNGSPEELHKAIPKSEFVIVEGDHNATYKTKAFSEAVVSFLD</sequence>
<dbReference type="InterPro" id="IPR029058">
    <property type="entry name" value="AB_hydrolase_fold"/>
</dbReference>
<gene>
    <name evidence="3" type="ORF">SAMN05421766_103143</name>
</gene>
<organism evidence="3 4">
    <name type="scientific">Zobellia uliginosa</name>
    <dbReference type="NCBI Taxonomy" id="143224"/>
    <lineage>
        <taxon>Bacteria</taxon>
        <taxon>Pseudomonadati</taxon>
        <taxon>Bacteroidota</taxon>
        <taxon>Flavobacteriia</taxon>
        <taxon>Flavobacteriales</taxon>
        <taxon>Flavobacteriaceae</taxon>
        <taxon>Zobellia</taxon>
    </lineage>
</organism>